<gene>
    <name evidence="1" type="ORF">Mth01_49050</name>
</gene>
<reference evidence="1" key="1">
    <citation type="submission" date="2021-01" db="EMBL/GenBank/DDBJ databases">
        <title>Whole genome shotgun sequence of Sphaerimonospora thailandensis NBRC 107569.</title>
        <authorList>
            <person name="Komaki H."/>
            <person name="Tamura T."/>
        </authorList>
    </citation>
    <scope>NUCLEOTIDE SEQUENCE</scope>
    <source>
        <strain evidence="1">NBRC 107569</strain>
    </source>
</reference>
<keyword evidence="2" id="KW-1185">Reference proteome</keyword>
<dbReference type="Proteomes" id="UP000610966">
    <property type="component" value="Unassembled WGS sequence"/>
</dbReference>
<protein>
    <submittedName>
        <fullName evidence="1">Uncharacterized protein</fullName>
    </submittedName>
</protein>
<organism evidence="1 2">
    <name type="scientific">Sphaerimonospora thailandensis</name>
    <dbReference type="NCBI Taxonomy" id="795644"/>
    <lineage>
        <taxon>Bacteria</taxon>
        <taxon>Bacillati</taxon>
        <taxon>Actinomycetota</taxon>
        <taxon>Actinomycetes</taxon>
        <taxon>Streptosporangiales</taxon>
        <taxon>Streptosporangiaceae</taxon>
        <taxon>Sphaerimonospora</taxon>
    </lineage>
</organism>
<evidence type="ECO:0000313" key="2">
    <source>
        <dbReference type="Proteomes" id="UP000610966"/>
    </source>
</evidence>
<evidence type="ECO:0000313" key="1">
    <source>
        <dbReference type="EMBL" id="GIH72652.1"/>
    </source>
</evidence>
<sequence>MQCPANALRALAQPLASWEGTITVTTFACTRNPITQLDDESNLVRRYNKQRKPEMSESLKVLKTHVLAA</sequence>
<dbReference type="AlphaFoldDB" id="A0A8J3RBI1"/>
<dbReference type="EMBL" id="BOOG01000057">
    <property type="protein sequence ID" value="GIH72652.1"/>
    <property type="molecule type" value="Genomic_DNA"/>
</dbReference>
<comment type="caution">
    <text evidence="1">The sequence shown here is derived from an EMBL/GenBank/DDBJ whole genome shotgun (WGS) entry which is preliminary data.</text>
</comment>
<name>A0A8J3RBI1_9ACTN</name>
<proteinExistence type="predicted"/>
<accession>A0A8J3RBI1</accession>